<feature type="region of interest" description="Disordered" evidence="1">
    <location>
        <begin position="125"/>
        <end position="145"/>
    </location>
</feature>
<reference evidence="2" key="1">
    <citation type="submission" date="2021-01" db="EMBL/GenBank/DDBJ databases">
        <authorList>
            <person name="Corre E."/>
            <person name="Pelletier E."/>
            <person name="Niang G."/>
            <person name="Scheremetjew M."/>
            <person name="Finn R."/>
            <person name="Kale V."/>
            <person name="Holt S."/>
            <person name="Cochrane G."/>
            <person name="Meng A."/>
            <person name="Brown T."/>
            <person name="Cohen L."/>
        </authorList>
    </citation>
    <scope>NUCLEOTIDE SEQUENCE</scope>
    <source>
        <strain evidence="2">CCAP979/52</strain>
    </source>
</reference>
<name>A0A7S0M4W5_9CRYP</name>
<organism evidence="2">
    <name type="scientific">Cryptomonas curvata</name>
    <dbReference type="NCBI Taxonomy" id="233186"/>
    <lineage>
        <taxon>Eukaryota</taxon>
        <taxon>Cryptophyceae</taxon>
        <taxon>Cryptomonadales</taxon>
        <taxon>Cryptomonadaceae</taxon>
        <taxon>Cryptomonas</taxon>
    </lineage>
</organism>
<accession>A0A7S0M4W5</accession>
<evidence type="ECO:0000256" key="1">
    <source>
        <dbReference type="SAM" id="MobiDB-lite"/>
    </source>
</evidence>
<proteinExistence type="predicted"/>
<dbReference type="EMBL" id="HBEZ01016614">
    <property type="protein sequence ID" value="CAD8631530.1"/>
    <property type="molecule type" value="Transcribed_RNA"/>
</dbReference>
<gene>
    <name evidence="2" type="ORF">CCUR1050_LOCUS9210</name>
</gene>
<dbReference type="AlphaFoldDB" id="A0A7S0M4W5"/>
<evidence type="ECO:0000313" key="2">
    <source>
        <dbReference type="EMBL" id="CAD8631530.1"/>
    </source>
</evidence>
<protein>
    <submittedName>
        <fullName evidence="2">Uncharacterized protein</fullName>
    </submittedName>
</protein>
<sequence>MASVHDAMESLGAVLMAGPNSNRVRLNKRRNVVDIHWAPGAGLEDGADSKDVKRRLTNTSMLFEELKGQVHSWITYKRQRNDEELHESFRIAQRFPLIEPKAADSDTQQDCEICTSRRQNESCFESENSSIDSAPSSSSSTPVNSVSLEISSPDDTMQTMCPIQLKNGIWDLTPAFSPMKDACTDHNIQYAKHLSFSNVKGAIADASSMMDSCSDSLHSPHIMPSLCI</sequence>